<evidence type="ECO:0000256" key="6">
    <source>
        <dbReference type="HAMAP-Rule" id="MF_01512"/>
    </source>
</evidence>
<keyword evidence="5 6" id="KW-0046">Antibiotic resistance</keyword>
<evidence type="ECO:0000256" key="5">
    <source>
        <dbReference type="ARBA" id="ARBA00023251"/>
    </source>
</evidence>
<dbReference type="GO" id="GO:0016765">
    <property type="term" value="F:transferase activity, transferring alkyl or aryl (other than methyl) groups"/>
    <property type="evidence" value="ECO:0007669"/>
    <property type="project" value="UniProtKB-UniRule"/>
</dbReference>
<dbReference type="AlphaFoldDB" id="A0A3S9A5L3"/>
<evidence type="ECO:0000313" key="9">
    <source>
        <dbReference type="Proteomes" id="UP000272528"/>
    </source>
</evidence>
<evidence type="ECO:0000313" key="8">
    <source>
        <dbReference type="EMBL" id="AZN40991.1"/>
    </source>
</evidence>
<dbReference type="GO" id="GO:0000287">
    <property type="term" value="F:magnesium ion binding"/>
    <property type="evidence" value="ECO:0007669"/>
    <property type="project" value="UniProtKB-UniRule"/>
</dbReference>
<reference evidence="9" key="1">
    <citation type="submission" date="2018-12" db="EMBL/GenBank/DDBJ databases">
        <title>Genome sequence of Peanibacillus sp.</title>
        <authorList>
            <person name="Subramani G."/>
            <person name="Srinivasan S."/>
            <person name="Kim M.K."/>
        </authorList>
    </citation>
    <scope>NUCLEOTIDE SEQUENCE [LARGE SCALE GENOMIC DNA]</scope>
    <source>
        <strain evidence="9">18JY67-1</strain>
    </source>
</reference>
<evidence type="ECO:0000256" key="2">
    <source>
        <dbReference type="ARBA" id="ARBA00022679"/>
    </source>
</evidence>
<evidence type="ECO:0000256" key="3">
    <source>
        <dbReference type="ARBA" id="ARBA00022723"/>
    </source>
</evidence>
<sequence length="141" mass="16267">MKLSSLNHLCFSVSDLQKSITFYEQVLGAKLLVVGRSLAYFDLDGLWIALNEEKDIPRDEIHKSYTHMAFTIAESEFAAWLSKLDDLGVNILSGRERAEADRKSIYFADPDGHKFELHTGSLQDRLAYYRETKPHMTFYEE</sequence>
<dbReference type="HAMAP" id="MF_01512">
    <property type="entry name" value="FosB"/>
    <property type="match status" value="1"/>
</dbReference>
<dbReference type="KEGG" id="palb:EJC50_15955"/>
<accession>A0A3S9A5L3</accession>
<dbReference type="InterPro" id="IPR029068">
    <property type="entry name" value="Glyas_Bleomycin-R_OHBP_Dase"/>
</dbReference>
<keyword evidence="4 6" id="KW-0460">Magnesium</keyword>
<evidence type="ECO:0000256" key="1">
    <source>
        <dbReference type="ARBA" id="ARBA00022490"/>
    </source>
</evidence>
<dbReference type="GO" id="GO:0005737">
    <property type="term" value="C:cytoplasm"/>
    <property type="evidence" value="ECO:0007669"/>
    <property type="project" value="UniProtKB-SubCell"/>
</dbReference>
<dbReference type="PANTHER" id="PTHR36113">
    <property type="entry name" value="LYASE, PUTATIVE-RELATED-RELATED"/>
    <property type="match status" value="1"/>
</dbReference>
<dbReference type="GO" id="GO:0046677">
    <property type="term" value="P:response to antibiotic"/>
    <property type="evidence" value="ECO:0007669"/>
    <property type="project" value="UniProtKB-UniRule"/>
</dbReference>
<feature type="binding site" evidence="6">
    <location>
        <position position="8"/>
    </location>
    <ligand>
        <name>Mg(2+)</name>
        <dbReference type="ChEBI" id="CHEBI:18420"/>
    </ligand>
</feature>
<comment type="subcellular location">
    <subcellularLocation>
        <location evidence="6">Cytoplasm</location>
    </subcellularLocation>
</comment>
<dbReference type="OrthoDB" id="192739at2"/>
<proteinExistence type="inferred from homology"/>
<gene>
    <name evidence="6 8" type="primary">fosB</name>
    <name evidence="8" type="ORF">EJC50_15955</name>
</gene>
<comment type="cofactor">
    <cofactor evidence="6">
        <name>Mg(2+)</name>
        <dbReference type="ChEBI" id="CHEBI:18420"/>
    </cofactor>
</comment>
<comment type="subunit">
    <text evidence="6">Homodimer.</text>
</comment>
<organism evidence="8 9">
    <name type="scientific">Paenibacillus albus</name>
    <dbReference type="NCBI Taxonomy" id="2495582"/>
    <lineage>
        <taxon>Bacteria</taxon>
        <taxon>Bacillati</taxon>
        <taxon>Bacillota</taxon>
        <taxon>Bacilli</taxon>
        <taxon>Bacillales</taxon>
        <taxon>Paenibacillaceae</taxon>
        <taxon>Paenibacillus</taxon>
    </lineage>
</organism>
<dbReference type="PROSITE" id="PS51819">
    <property type="entry name" value="VOC"/>
    <property type="match status" value="1"/>
</dbReference>
<evidence type="ECO:0000259" key="7">
    <source>
        <dbReference type="PROSITE" id="PS51819"/>
    </source>
</evidence>
<dbReference type="InterPro" id="IPR004360">
    <property type="entry name" value="Glyas_Fos-R_dOase_dom"/>
</dbReference>
<comment type="similarity">
    <text evidence="6">Belongs to the fosfomycin resistance protein family. FosB subfamily.</text>
</comment>
<feature type="domain" description="VOC" evidence="7">
    <location>
        <begin position="5"/>
        <end position="120"/>
    </location>
</feature>
<dbReference type="EMBL" id="CP034437">
    <property type="protein sequence ID" value="AZN40991.1"/>
    <property type="molecule type" value="Genomic_DNA"/>
</dbReference>
<dbReference type="InterPro" id="IPR037523">
    <property type="entry name" value="VOC_core"/>
</dbReference>
<feature type="binding site" evidence="6">
    <location>
        <position position="67"/>
    </location>
    <ligand>
        <name>Mg(2+)</name>
        <dbReference type="ChEBI" id="CHEBI:18420"/>
    </ligand>
</feature>
<dbReference type="EC" id="2.5.1.-" evidence="6"/>
<protein>
    <recommendedName>
        <fullName evidence="6">Metallothiol transferase FosB</fullName>
        <ecNumber evidence="6">2.5.1.-</ecNumber>
    </recommendedName>
    <alternativeName>
        <fullName evidence="6">Fosfomycin resistance protein</fullName>
    </alternativeName>
</protein>
<evidence type="ECO:0000256" key="4">
    <source>
        <dbReference type="ARBA" id="ARBA00022842"/>
    </source>
</evidence>
<keyword evidence="2 6" id="KW-0808">Transferase</keyword>
<keyword evidence="3 6" id="KW-0479">Metal-binding</keyword>
<dbReference type="Pfam" id="PF00903">
    <property type="entry name" value="Glyoxalase"/>
    <property type="match status" value="1"/>
</dbReference>
<dbReference type="RefSeq" id="WP_126016606.1">
    <property type="nucleotide sequence ID" value="NZ_CP034437.1"/>
</dbReference>
<comment type="function">
    <text evidence="6">Metallothiol transferase which confers resistance to fosfomycin by catalyzing the addition of a thiol cofactor to fosfomycin. L-cysteine is probably the physiological thiol donor.</text>
</comment>
<dbReference type="PANTHER" id="PTHR36113:SF6">
    <property type="entry name" value="FOSFOMYCIN RESISTANCE PROTEIN FOSX"/>
    <property type="match status" value="1"/>
</dbReference>
<keyword evidence="9" id="KW-1185">Reference proteome</keyword>
<dbReference type="NCBIfam" id="NF003152">
    <property type="entry name" value="PRK04101.1"/>
    <property type="match status" value="1"/>
</dbReference>
<dbReference type="SUPFAM" id="SSF54593">
    <property type="entry name" value="Glyoxalase/Bleomycin resistance protein/Dihydroxybiphenyl dioxygenase"/>
    <property type="match status" value="1"/>
</dbReference>
<dbReference type="Proteomes" id="UP000272528">
    <property type="component" value="Chromosome"/>
</dbReference>
<keyword evidence="1 6" id="KW-0963">Cytoplasm</keyword>
<name>A0A3S9A5L3_9BACL</name>
<dbReference type="CDD" id="cd08363">
    <property type="entry name" value="FosB"/>
    <property type="match status" value="1"/>
</dbReference>
<dbReference type="InterPro" id="IPR051332">
    <property type="entry name" value="Fosfomycin_Res_Enzymes"/>
</dbReference>
<feature type="binding site" evidence="6">
    <location>
        <position position="116"/>
    </location>
    <ligand>
        <name>Mg(2+)</name>
        <dbReference type="ChEBI" id="CHEBI:18420"/>
    </ligand>
</feature>
<dbReference type="InterPro" id="IPR022858">
    <property type="entry name" value="Metallothiol_Trafse_FosB"/>
</dbReference>
<dbReference type="Gene3D" id="3.10.180.10">
    <property type="entry name" value="2,3-Dihydroxybiphenyl 1,2-Dioxygenase, domain 1"/>
    <property type="match status" value="1"/>
</dbReference>